<reference evidence="12 13" key="1">
    <citation type="submission" date="2020-04" db="EMBL/GenBank/DDBJ databases">
        <title>A Flavivirga sp. nov.</title>
        <authorList>
            <person name="Sun X."/>
        </authorList>
    </citation>
    <scope>NUCLEOTIDE SEQUENCE [LARGE SCALE GENOMIC DNA]</scope>
    <source>
        <strain evidence="12 13">Y03</strain>
    </source>
</reference>
<evidence type="ECO:0000256" key="6">
    <source>
        <dbReference type="ARBA" id="ARBA00022801"/>
    </source>
</evidence>
<gene>
    <name evidence="9 12" type="primary">lspA</name>
    <name evidence="12" type="ORF">HHX25_09205</name>
</gene>
<feature type="transmembrane region" description="Helical" evidence="9">
    <location>
        <begin position="7"/>
        <end position="24"/>
    </location>
</feature>
<feature type="transmembrane region" description="Helical" evidence="9">
    <location>
        <begin position="139"/>
        <end position="160"/>
    </location>
</feature>
<evidence type="ECO:0000313" key="13">
    <source>
        <dbReference type="Proteomes" id="UP000746690"/>
    </source>
</evidence>
<keyword evidence="5 9" id="KW-0064">Aspartyl protease</keyword>
<feature type="active site" evidence="9">
    <location>
        <position position="148"/>
    </location>
</feature>
<feature type="transmembrane region" description="Helical" evidence="9">
    <location>
        <begin position="101"/>
        <end position="119"/>
    </location>
</feature>
<dbReference type="EC" id="3.4.23.36" evidence="9"/>
<dbReference type="PRINTS" id="PR00781">
    <property type="entry name" value="LIPOSIGPTASE"/>
</dbReference>
<evidence type="ECO:0000256" key="7">
    <source>
        <dbReference type="ARBA" id="ARBA00022989"/>
    </source>
</evidence>
<evidence type="ECO:0000256" key="1">
    <source>
        <dbReference type="ARBA" id="ARBA00006139"/>
    </source>
</evidence>
<feature type="transmembrane region" description="Helical" evidence="9">
    <location>
        <begin position="75"/>
        <end position="94"/>
    </location>
</feature>
<keyword evidence="4 9" id="KW-0812">Transmembrane</keyword>
<organism evidence="12 13">
    <name type="scientific">Flavivirga algicola</name>
    <dbReference type="NCBI Taxonomy" id="2729136"/>
    <lineage>
        <taxon>Bacteria</taxon>
        <taxon>Pseudomonadati</taxon>
        <taxon>Bacteroidota</taxon>
        <taxon>Flavobacteriia</taxon>
        <taxon>Flavobacteriales</taxon>
        <taxon>Flavobacteriaceae</taxon>
        <taxon>Flavivirga</taxon>
    </lineage>
</organism>
<keyword evidence="6 9" id="KW-0378">Hydrolase</keyword>
<evidence type="ECO:0000256" key="2">
    <source>
        <dbReference type="ARBA" id="ARBA00022475"/>
    </source>
</evidence>
<keyword evidence="8 9" id="KW-0472">Membrane</keyword>
<dbReference type="Pfam" id="PF01252">
    <property type="entry name" value="Peptidase_A8"/>
    <property type="match status" value="1"/>
</dbReference>
<evidence type="ECO:0000256" key="11">
    <source>
        <dbReference type="RuleBase" id="RU004181"/>
    </source>
</evidence>
<protein>
    <recommendedName>
        <fullName evidence="9">Lipoprotein signal peptidase</fullName>
        <ecNumber evidence="9">3.4.23.36</ecNumber>
    </recommendedName>
    <alternativeName>
        <fullName evidence="9">Prolipoprotein signal peptidase</fullName>
    </alternativeName>
    <alternativeName>
        <fullName evidence="9">Signal peptidase II</fullName>
        <shortName evidence="9">SPase II</shortName>
    </alternativeName>
</protein>
<keyword evidence="2 9" id="KW-1003">Cell membrane</keyword>
<comment type="catalytic activity">
    <reaction evidence="9 10">
        <text>Release of signal peptides from bacterial membrane prolipoproteins. Hydrolyzes -Xaa-Yaa-Zaa-|-(S,diacylglyceryl)Cys-, in which Xaa is hydrophobic (preferably Leu), and Yaa (Ala or Ser) and Zaa (Gly or Ala) have small, neutral side chains.</text>
        <dbReference type="EC" id="3.4.23.36"/>
    </reaction>
</comment>
<keyword evidence="3 9" id="KW-0645">Protease</keyword>
<comment type="function">
    <text evidence="9 10">This protein specifically catalyzes the removal of signal peptides from prolipoproteins.</text>
</comment>
<keyword evidence="7 9" id="KW-1133">Transmembrane helix</keyword>
<feature type="active site" evidence="9">
    <location>
        <position position="129"/>
    </location>
</feature>
<dbReference type="PROSITE" id="PS00855">
    <property type="entry name" value="SPASE_II"/>
    <property type="match status" value="1"/>
</dbReference>
<evidence type="ECO:0000256" key="10">
    <source>
        <dbReference type="RuleBase" id="RU000594"/>
    </source>
</evidence>
<dbReference type="RefSeq" id="WP_169672406.1">
    <property type="nucleotide sequence ID" value="NZ_JABBHF010000004.1"/>
</dbReference>
<evidence type="ECO:0000256" key="9">
    <source>
        <dbReference type="HAMAP-Rule" id="MF_00161"/>
    </source>
</evidence>
<evidence type="ECO:0000256" key="4">
    <source>
        <dbReference type="ARBA" id="ARBA00022692"/>
    </source>
</evidence>
<dbReference type="GO" id="GO:0004190">
    <property type="term" value="F:aspartic-type endopeptidase activity"/>
    <property type="evidence" value="ECO:0007669"/>
    <property type="project" value="UniProtKB-EC"/>
</dbReference>
<evidence type="ECO:0000256" key="8">
    <source>
        <dbReference type="ARBA" id="ARBA00023136"/>
    </source>
</evidence>
<sequence length="171" mass="18680">MKLSKRSIYIILVIVLTIAVDQISKALVRTNVDARTEIHPGERISLIGDAFLMMNVENAGAFLGMGSDLNPTLRIILLLILPIVVLGFVVRYIFRDKSLDNLSLFAFASIIGGGFANVYDRVVYGSVTDFLFIDLGGVFKTGIFNMADLSVTTGIIILAISSFKKKKTSES</sequence>
<dbReference type="InterPro" id="IPR001872">
    <property type="entry name" value="Peptidase_A8"/>
</dbReference>
<comment type="pathway">
    <text evidence="9">Protein modification; lipoprotein biosynthesis (signal peptide cleavage).</text>
</comment>
<accession>A0ABX1RXE3</accession>
<comment type="similarity">
    <text evidence="1 9 11">Belongs to the peptidase A8 family.</text>
</comment>
<dbReference type="HAMAP" id="MF_00161">
    <property type="entry name" value="LspA"/>
    <property type="match status" value="1"/>
</dbReference>
<evidence type="ECO:0000313" key="12">
    <source>
        <dbReference type="EMBL" id="NMH87680.1"/>
    </source>
</evidence>
<proteinExistence type="inferred from homology"/>
<dbReference type="EMBL" id="JABBHF010000004">
    <property type="protein sequence ID" value="NMH87680.1"/>
    <property type="molecule type" value="Genomic_DNA"/>
</dbReference>
<dbReference type="Proteomes" id="UP000746690">
    <property type="component" value="Unassembled WGS sequence"/>
</dbReference>
<keyword evidence="13" id="KW-1185">Reference proteome</keyword>
<evidence type="ECO:0000256" key="3">
    <source>
        <dbReference type="ARBA" id="ARBA00022670"/>
    </source>
</evidence>
<name>A0ABX1RXE3_9FLAO</name>
<evidence type="ECO:0000256" key="5">
    <source>
        <dbReference type="ARBA" id="ARBA00022750"/>
    </source>
</evidence>
<comment type="subcellular location">
    <subcellularLocation>
        <location evidence="9">Cell membrane</location>
        <topology evidence="9">Multi-pass membrane protein</topology>
    </subcellularLocation>
</comment>
<comment type="caution">
    <text evidence="12">The sequence shown here is derived from an EMBL/GenBank/DDBJ whole genome shotgun (WGS) entry which is preliminary data.</text>
</comment>
<dbReference type="PANTHER" id="PTHR33695">
    <property type="entry name" value="LIPOPROTEIN SIGNAL PEPTIDASE"/>
    <property type="match status" value="1"/>
</dbReference>
<dbReference type="NCBIfam" id="TIGR00077">
    <property type="entry name" value="lspA"/>
    <property type="match status" value="1"/>
</dbReference>
<dbReference type="PANTHER" id="PTHR33695:SF1">
    <property type="entry name" value="LIPOPROTEIN SIGNAL PEPTIDASE"/>
    <property type="match status" value="1"/>
</dbReference>